<keyword evidence="1" id="KW-0732">Signal</keyword>
<feature type="signal peptide" evidence="1">
    <location>
        <begin position="1"/>
        <end position="23"/>
    </location>
</feature>
<dbReference type="Gene3D" id="1.25.40.10">
    <property type="entry name" value="Tetratricopeptide repeat domain"/>
    <property type="match status" value="1"/>
</dbReference>
<dbReference type="Pfam" id="PF08238">
    <property type="entry name" value="Sel1"/>
    <property type="match status" value="2"/>
</dbReference>
<dbReference type="InterPro" id="IPR006597">
    <property type="entry name" value="Sel1-like"/>
</dbReference>
<evidence type="ECO:0000256" key="1">
    <source>
        <dbReference type="SAM" id="SignalP"/>
    </source>
</evidence>
<organism evidence="2 3">
    <name type="scientific">Parazoarcus communis SWub3 = DSM 12120</name>
    <dbReference type="NCBI Taxonomy" id="1121029"/>
    <lineage>
        <taxon>Bacteria</taxon>
        <taxon>Pseudomonadati</taxon>
        <taxon>Pseudomonadota</taxon>
        <taxon>Betaproteobacteria</taxon>
        <taxon>Rhodocyclales</taxon>
        <taxon>Zoogloeaceae</taxon>
        <taxon>Parazoarcus</taxon>
    </lineage>
</organism>
<dbReference type="SMART" id="SM00671">
    <property type="entry name" value="SEL1"/>
    <property type="match status" value="2"/>
</dbReference>
<proteinExistence type="predicted"/>
<accession>A0A323UUT0</accession>
<sequence>MKAIKVAGVLGALLSVLTQAVGAATVERTLSAGPERVWTAVLGSGVPVLAVDHERFEATIVLDDAMPVSVSVDWDEADGGSRLAGTGESADSEGFRRWVEGVERVALEQVQRNRYCRGLRPDPRHDEVPEPSLEAATDCGLSTGNFSSALLELEKCGDHETTLKLLSLCSHQNHAGGLVRISQLYEIGAAVPRRAERAAHFLARAASADNTEYHISAKTLYATALYFGVGVPVDRPRALALFQTAASLGDSAAGEFLRTGTHAAWRRIDGSLFRDPDFVELRR</sequence>
<dbReference type="SUPFAM" id="SSF81901">
    <property type="entry name" value="HCP-like"/>
    <property type="match status" value="1"/>
</dbReference>
<name>A0A323UUT0_9RHOO</name>
<evidence type="ECO:0000313" key="2">
    <source>
        <dbReference type="EMBL" id="PZA15420.1"/>
    </source>
</evidence>
<feature type="chain" id="PRO_5016397958" evidence="1">
    <location>
        <begin position="24"/>
        <end position="283"/>
    </location>
</feature>
<protein>
    <submittedName>
        <fullName evidence="2">Sel1 repeat family protein</fullName>
    </submittedName>
</protein>
<comment type="caution">
    <text evidence="2">The sequence shown here is derived from an EMBL/GenBank/DDBJ whole genome shotgun (WGS) entry which is preliminary data.</text>
</comment>
<dbReference type="Proteomes" id="UP000248259">
    <property type="component" value="Unassembled WGS sequence"/>
</dbReference>
<dbReference type="AlphaFoldDB" id="A0A323UUT0"/>
<reference evidence="2 3" key="1">
    <citation type="submission" date="2018-06" db="EMBL/GenBank/DDBJ databases">
        <title>Azoarcus communis strain SWub3 genome.</title>
        <authorList>
            <person name="Zorraquino Salvo V."/>
            <person name="Toubiana D."/>
            <person name="Blumwald E."/>
        </authorList>
    </citation>
    <scope>NUCLEOTIDE SEQUENCE [LARGE SCALE GENOMIC DNA]</scope>
    <source>
        <strain evidence="2 3">SWub3</strain>
    </source>
</reference>
<dbReference type="RefSeq" id="WP_110527131.1">
    <property type="nucleotide sequence ID" value="NZ_QKOE01000014.1"/>
</dbReference>
<dbReference type="OrthoDB" id="9180257at2"/>
<gene>
    <name evidence="2" type="ORF">DNK49_16925</name>
</gene>
<dbReference type="EMBL" id="QKOE01000014">
    <property type="protein sequence ID" value="PZA15420.1"/>
    <property type="molecule type" value="Genomic_DNA"/>
</dbReference>
<dbReference type="InterPro" id="IPR011990">
    <property type="entry name" value="TPR-like_helical_dom_sf"/>
</dbReference>
<evidence type="ECO:0000313" key="3">
    <source>
        <dbReference type="Proteomes" id="UP000248259"/>
    </source>
</evidence>
<keyword evidence="3" id="KW-1185">Reference proteome</keyword>